<dbReference type="EMBL" id="CAFBND010000133">
    <property type="protein sequence ID" value="CAB4958636.1"/>
    <property type="molecule type" value="Genomic_DNA"/>
</dbReference>
<dbReference type="EMBL" id="CAFBPU010000006">
    <property type="protein sequence ID" value="CAB5023255.1"/>
    <property type="molecule type" value="Genomic_DNA"/>
</dbReference>
<dbReference type="InterPro" id="IPR012133">
    <property type="entry name" value="Alpha-hydoxy_acid_DH_FMN"/>
</dbReference>
<dbReference type="InterPro" id="IPR008259">
    <property type="entry name" value="FMN_hydac_DH_AS"/>
</dbReference>
<reference evidence="8" key="1">
    <citation type="submission" date="2020-05" db="EMBL/GenBank/DDBJ databases">
        <authorList>
            <person name="Chiriac C."/>
            <person name="Salcher M."/>
            <person name="Ghai R."/>
            <person name="Kavagutti S V."/>
        </authorList>
    </citation>
    <scope>NUCLEOTIDE SEQUENCE</scope>
</reference>
<dbReference type="FunFam" id="3.20.20.70:FF:000029">
    <property type="entry name" value="L-lactate dehydrogenase"/>
    <property type="match status" value="1"/>
</dbReference>
<organism evidence="8">
    <name type="scientific">freshwater metagenome</name>
    <dbReference type="NCBI Taxonomy" id="449393"/>
    <lineage>
        <taxon>unclassified sequences</taxon>
        <taxon>metagenomes</taxon>
        <taxon>ecological metagenomes</taxon>
    </lineage>
</organism>
<dbReference type="PIRSF" id="PIRSF000138">
    <property type="entry name" value="Al-hdrx_acd_dh"/>
    <property type="match status" value="1"/>
</dbReference>
<evidence type="ECO:0000256" key="1">
    <source>
        <dbReference type="ARBA" id="ARBA00001917"/>
    </source>
</evidence>
<accession>A0A6J7R1S9</accession>
<proteinExistence type="inferred from homology"/>
<dbReference type="GO" id="GO:0010181">
    <property type="term" value="F:FMN binding"/>
    <property type="evidence" value="ECO:0007669"/>
    <property type="project" value="InterPro"/>
</dbReference>
<evidence type="ECO:0000313" key="7">
    <source>
        <dbReference type="EMBL" id="CAB4958636.1"/>
    </source>
</evidence>
<keyword evidence="4" id="KW-0560">Oxidoreductase</keyword>
<comment type="similarity">
    <text evidence="5">Belongs to the FMN-dependent alpha-hydroxy acid dehydrogenase family.</text>
</comment>
<dbReference type="AlphaFoldDB" id="A0A6J7R1S9"/>
<dbReference type="Pfam" id="PF01070">
    <property type="entry name" value="FMN_dh"/>
    <property type="match status" value="1"/>
</dbReference>
<dbReference type="PANTHER" id="PTHR10578">
    <property type="entry name" value="S -2-HYDROXY-ACID OXIDASE-RELATED"/>
    <property type="match status" value="1"/>
</dbReference>
<dbReference type="InterPro" id="IPR013785">
    <property type="entry name" value="Aldolase_TIM"/>
</dbReference>
<sequence>MAGPARLRKVHSVEEIHDIARRRLPRTVHDFIEGGAEDELTIGRNRKALQDLRFAPRTLVDVSTRSQETTLLGTPVSSPIVLAPVGLAGLAHPSGEVAAARAASAMGVISTLSSSASWSLEDVAGSSTGPKWFQLYIWRDRDLTRQVIERARAAGYLALCVTVDVPVSARRQRDLRNGFVIPPRPRLRQAGDLVRNAGWFARLAKSELSGHGLGMANFTAEHLGVRDRLHMFDLVNELFDQSVTWDDVAWLKSVWGGPVVIKGVMTSEDARRAVDSGADAVWVSNHGGRQLDGLSGTAEVLPGVVAEVAGQAEVYLDGGVRRGSDVVKALALGARACMIGRPYVYGLAAGGQAGVERVLSLMRTEIDVAMALLGRPTLESLDETALTSHR</sequence>
<gene>
    <name evidence="7" type="ORF">UFOPK3752_02131</name>
    <name evidence="8" type="ORF">UFOPK4150_00373</name>
</gene>
<evidence type="ECO:0000259" key="6">
    <source>
        <dbReference type="PROSITE" id="PS51349"/>
    </source>
</evidence>
<feature type="domain" description="FMN hydroxy acid dehydrogenase" evidence="6">
    <location>
        <begin position="5"/>
        <end position="390"/>
    </location>
</feature>
<evidence type="ECO:0000256" key="3">
    <source>
        <dbReference type="ARBA" id="ARBA00022643"/>
    </source>
</evidence>
<dbReference type="Gene3D" id="3.20.20.70">
    <property type="entry name" value="Aldolase class I"/>
    <property type="match status" value="1"/>
</dbReference>
<protein>
    <submittedName>
        <fullName evidence="8">Unannotated protein</fullName>
    </submittedName>
</protein>
<dbReference type="GO" id="GO:0016614">
    <property type="term" value="F:oxidoreductase activity, acting on CH-OH group of donors"/>
    <property type="evidence" value="ECO:0007669"/>
    <property type="project" value="UniProtKB-ARBA"/>
</dbReference>
<dbReference type="PROSITE" id="PS00557">
    <property type="entry name" value="FMN_HYDROXY_ACID_DH_1"/>
    <property type="match status" value="1"/>
</dbReference>
<dbReference type="SUPFAM" id="SSF51395">
    <property type="entry name" value="FMN-linked oxidoreductases"/>
    <property type="match status" value="1"/>
</dbReference>
<dbReference type="InterPro" id="IPR037396">
    <property type="entry name" value="FMN_HAD"/>
</dbReference>
<name>A0A6J7R1S9_9ZZZZ</name>
<dbReference type="InterPro" id="IPR000262">
    <property type="entry name" value="FMN-dep_DH"/>
</dbReference>
<evidence type="ECO:0000256" key="4">
    <source>
        <dbReference type="ARBA" id="ARBA00023002"/>
    </source>
</evidence>
<dbReference type="PROSITE" id="PS51349">
    <property type="entry name" value="FMN_HYDROXY_ACID_DH_2"/>
    <property type="match status" value="1"/>
</dbReference>
<keyword evidence="3" id="KW-0288">FMN</keyword>
<evidence type="ECO:0000256" key="2">
    <source>
        <dbReference type="ARBA" id="ARBA00022630"/>
    </source>
</evidence>
<evidence type="ECO:0000313" key="8">
    <source>
        <dbReference type="EMBL" id="CAB5023255.1"/>
    </source>
</evidence>
<evidence type="ECO:0000256" key="5">
    <source>
        <dbReference type="ARBA" id="ARBA00024042"/>
    </source>
</evidence>
<dbReference type="PANTHER" id="PTHR10578:SF107">
    <property type="entry name" value="2-HYDROXYACID OXIDASE 1"/>
    <property type="match status" value="1"/>
</dbReference>
<comment type="cofactor">
    <cofactor evidence="1">
        <name>FMN</name>
        <dbReference type="ChEBI" id="CHEBI:58210"/>
    </cofactor>
</comment>
<keyword evidence="2" id="KW-0285">Flavoprotein</keyword>
<dbReference type="CDD" id="cd02809">
    <property type="entry name" value="alpha_hydroxyacid_oxid_FMN"/>
    <property type="match status" value="1"/>
</dbReference>